<dbReference type="GO" id="GO:0004657">
    <property type="term" value="F:proline dehydrogenase activity"/>
    <property type="evidence" value="ECO:0007669"/>
    <property type="project" value="UniProtKB-EC"/>
</dbReference>
<dbReference type="STRING" id="988480.A0A075AWS5"/>
<keyword evidence="9" id="KW-0206">Cytoskeleton</keyword>
<comment type="catalytic activity">
    <reaction evidence="11">
        <text>L-proline + a quinone = (S)-1-pyrroline-5-carboxylate + a quinol + H(+)</text>
        <dbReference type="Rhea" id="RHEA:23784"/>
        <dbReference type="ChEBI" id="CHEBI:15378"/>
        <dbReference type="ChEBI" id="CHEBI:17388"/>
        <dbReference type="ChEBI" id="CHEBI:24646"/>
        <dbReference type="ChEBI" id="CHEBI:60039"/>
        <dbReference type="ChEBI" id="CHEBI:132124"/>
        <dbReference type="EC" id="1.5.5.2"/>
    </reaction>
</comment>
<dbReference type="AlphaFoldDB" id="A0A075AWS5"/>
<dbReference type="Proteomes" id="UP000030755">
    <property type="component" value="Unassembled WGS sequence"/>
</dbReference>
<dbReference type="OMA" id="GPLKKYH"/>
<evidence type="ECO:0000256" key="7">
    <source>
        <dbReference type="ARBA" id="ARBA00023062"/>
    </source>
</evidence>
<evidence type="ECO:0000313" key="14">
    <source>
        <dbReference type="EMBL" id="EPZ34702.1"/>
    </source>
</evidence>
<dbReference type="GO" id="GO:0005739">
    <property type="term" value="C:mitochondrion"/>
    <property type="evidence" value="ECO:0007669"/>
    <property type="project" value="TreeGrafter"/>
</dbReference>
<comment type="similarity">
    <text evidence="2 11">Belongs to the proline oxidase family.</text>
</comment>
<evidence type="ECO:0000256" key="9">
    <source>
        <dbReference type="ARBA" id="ARBA00023212"/>
    </source>
</evidence>
<comment type="similarity">
    <text evidence="3">Belongs to the ARPC4 family.</text>
</comment>
<keyword evidence="5" id="KW-0963">Cytoplasm</keyword>
<feature type="transmembrane region" description="Helical" evidence="12">
    <location>
        <begin position="699"/>
        <end position="718"/>
    </location>
</feature>
<dbReference type="Pfam" id="PF05856">
    <property type="entry name" value="ARPC4"/>
    <property type="match status" value="1"/>
</dbReference>
<keyword evidence="15" id="KW-1185">Reference proteome</keyword>
<keyword evidence="6 11" id="KW-0560">Oxidoreductase</keyword>
<evidence type="ECO:0000256" key="4">
    <source>
        <dbReference type="ARBA" id="ARBA00012695"/>
    </source>
</evidence>
<name>A0A075AWS5_ROZAC</name>
<keyword evidence="12" id="KW-0812">Transmembrane</keyword>
<protein>
    <recommendedName>
        <fullName evidence="4 11">Proline dehydrogenase</fullName>
        <ecNumber evidence="4 11">1.5.5.2</ecNumber>
    </recommendedName>
</protein>
<keyword evidence="12" id="KW-1133">Transmembrane helix</keyword>
<dbReference type="Gene3D" id="3.30.1460.20">
    <property type="match status" value="1"/>
</dbReference>
<comment type="cofactor">
    <cofactor evidence="11">
        <name>FAD</name>
        <dbReference type="ChEBI" id="CHEBI:57692"/>
    </cofactor>
</comment>
<dbReference type="GO" id="GO:0016020">
    <property type="term" value="C:membrane"/>
    <property type="evidence" value="ECO:0007669"/>
    <property type="project" value="UniProtKB-SubCell"/>
</dbReference>
<dbReference type="SUPFAM" id="SSF69645">
    <property type="entry name" value="Arp2/3 complex subunits"/>
    <property type="match status" value="1"/>
</dbReference>
<dbReference type="GO" id="GO:0003779">
    <property type="term" value="F:actin binding"/>
    <property type="evidence" value="ECO:0007669"/>
    <property type="project" value="UniProtKB-KW"/>
</dbReference>
<keyword evidence="11" id="KW-0274">FAD</keyword>
<dbReference type="InterPro" id="IPR029041">
    <property type="entry name" value="FAD-linked_oxidoreductase-like"/>
</dbReference>
<dbReference type="InterPro" id="IPR002872">
    <property type="entry name" value="Proline_DH_dom"/>
</dbReference>
<evidence type="ECO:0000256" key="5">
    <source>
        <dbReference type="ARBA" id="ARBA00022490"/>
    </source>
</evidence>
<dbReference type="EMBL" id="KE560926">
    <property type="protein sequence ID" value="EPZ34702.1"/>
    <property type="molecule type" value="Genomic_DNA"/>
</dbReference>
<evidence type="ECO:0000313" key="15">
    <source>
        <dbReference type="Proteomes" id="UP000030755"/>
    </source>
</evidence>
<dbReference type="InterPro" id="IPR034666">
    <property type="entry name" value="ARPC2/4"/>
</dbReference>
<gene>
    <name evidence="14" type="ORF">O9G_002766</name>
</gene>
<evidence type="ECO:0000256" key="11">
    <source>
        <dbReference type="RuleBase" id="RU364054"/>
    </source>
</evidence>
<dbReference type="GO" id="GO:0010133">
    <property type="term" value="P:L-proline catabolic process to L-glutamate"/>
    <property type="evidence" value="ECO:0007669"/>
    <property type="project" value="TreeGrafter"/>
</dbReference>
<dbReference type="Pfam" id="PF01619">
    <property type="entry name" value="Pro_dh"/>
    <property type="match status" value="1"/>
</dbReference>
<dbReference type="GO" id="GO:0071949">
    <property type="term" value="F:FAD binding"/>
    <property type="evidence" value="ECO:0007669"/>
    <property type="project" value="TreeGrafter"/>
</dbReference>
<dbReference type="SUPFAM" id="SSF51730">
    <property type="entry name" value="FAD-linked oxidoreductase"/>
    <property type="match status" value="1"/>
</dbReference>
<dbReference type="OrthoDB" id="336240at2759"/>
<evidence type="ECO:0000256" key="6">
    <source>
        <dbReference type="ARBA" id="ARBA00023002"/>
    </source>
</evidence>
<keyword evidence="8" id="KW-0009">Actin-binding</keyword>
<dbReference type="EC" id="1.5.5.2" evidence="4 11"/>
<evidence type="ECO:0000256" key="1">
    <source>
        <dbReference type="ARBA" id="ARBA00004245"/>
    </source>
</evidence>
<evidence type="ECO:0000256" key="8">
    <source>
        <dbReference type="ARBA" id="ARBA00023203"/>
    </source>
</evidence>
<dbReference type="GO" id="GO:0034314">
    <property type="term" value="P:Arp2/3 complex-mediated actin nucleation"/>
    <property type="evidence" value="ECO:0007669"/>
    <property type="project" value="InterPro"/>
</dbReference>
<evidence type="ECO:0000256" key="12">
    <source>
        <dbReference type="SAM" id="Phobius"/>
    </source>
</evidence>
<dbReference type="GO" id="GO:0005885">
    <property type="term" value="C:Arp2/3 protein complex"/>
    <property type="evidence" value="ECO:0007669"/>
    <property type="project" value="InterPro"/>
</dbReference>
<comment type="function">
    <text evidence="10">Functions as actin-binding component of the Arp2/3 complex which is involved in regulation of actin polymerization and together with an activating nucleation-promoting factor (NPF) mediates the formation of branched actin networks. Seems to contact the mother actin filament.</text>
</comment>
<evidence type="ECO:0000256" key="10">
    <source>
        <dbReference type="ARBA" id="ARBA00054835"/>
    </source>
</evidence>
<comment type="subcellular location">
    <subcellularLocation>
        <location evidence="1">Cytoplasm</location>
        <location evidence="1">Cytoskeleton</location>
    </subcellularLocation>
</comment>
<dbReference type="PANTHER" id="PTHR13914">
    <property type="entry name" value="PROLINE OXIDASE"/>
    <property type="match status" value="1"/>
</dbReference>
<accession>A0A075AWS5</accession>
<keyword evidence="7 11" id="KW-0642">Proline metabolism</keyword>
<dbReference type="InterPro" id="IPR015659">
    <property type="entry name" value="Proline_oxidase"/>
</dbReference>
<dbReference type="HOGENOM" id="CLU_018202_3_0_1"/>
<dbReference type="GO" id="GO:0055085">
    <property type="term" value="P:transmembrane transport"/>
    <property type="evidence" value="ECO:0007669"/>
    <property type="project" value="InterPro"/>
</dbReference>
<keyword evidence="12" id="KW-0472">Membrane</keyword>
<reference evidence="14 15" key="1">
    <citation type="journal article" date="2013" name="Curr. Biol.">
        <title>Shared signatures of parasitism and phylogenomics unite Cryptomycota and microsporidia.</title>
        <authorList>
            <person name="James T.Y."/>
            <person name="Pelin A."/>
            <person name="Bonen L."/>
            <person name="Ahrendt S."/>
            <person name="Sain D."/>
            <person name="Corradi N."/>
            <person name="Stajich J.E."/>
        </authorList>
    </citation>
    <scope>NUCLEOTIDE SEQUENCE [LARGE SCALE GENOMIC DNA]</scope>
    <source>
        <strain evidence="14 15">CSF55</strain>
    </source>
</reference>
<evidence type="ECO:0000256" key="3">
    <source>
        <dbReference type="ARBA" id="ARBA00005919"/>
    </source>
</evidence>
<keyword evidence="11" id="KW-0285">Flavoprotein</keyword>
<organism evidence="14 15">
    <name type="scientific">Rozella allomycis (strain CSF55)</name>
    <dbReference type="NCBI Taxonomy" id="988480"/>
    <lineage>
        <taxon>Eukaryota</taxon>
        <taxon>Fungi</taxon>
        <taxon>Fungi incertae sedis</taxon>
        <taxon>Cryptomycota</taxon>
        <taxon>Cryptomycota incertae sedis</taxon>
        <taxon>Rozella</taxon>
    </lineage>
</organism>
<feature type="domain" description="Proline dehydrogenase" evidence="13">
    <location>
        <begin position="69"/>
        <end position="458"/>
    </location>
</feature>
<evidence type="ECO:0000259" key="13">
    <source>
        <dbReference type="Pfam" id="PF01619"/>
    </source>
</evidence>
<proteinExistence type="inferred from homology"/>
<dbReference type="Gene3D" id="3.20.20.220">
    <property type="match status" value="2"/>
</dbReference>
<dbReference type="FunFam" id="3.30.1460.20:FF:000001">
    <property type="entry name" value="Actin-related protein 2/3 complex subunit 4"/>
    <property type="match status" value="1"/>
</dbReference>
<dbReference type="PANTHER" id="PTHR13914:SF0">
    <property type="entry name" value="PROLINE DEHYDROGENASE 1, MITOCHONDRIAL"/>
    <property type="match status" value="1"/>
</dbReference>
<sequence length="725" mass="82989">MAFRNKSTFNLLISLTVYKLCSFQSLIRISPKLISATEKLKLNGPLYWMIRHTFFKHFCGGENEKDVIPTIKSLHSENIGSILDLSVESDLVHEGGNKSLMYESIRLKQDDIAAKIIKGIEIARNVPQSFVALKVTSLVPPILLESISKVLKGIDSSLNSIVVDPGNITYEEFEKIVLHLPNGDSICKSDIVTLYENIEESGIVDCLQVKAFLHPLNSDISYFFIKKDLLTNDCIQELKTAIQRLDNINSFAKENGVKLMYDAEQSYFQPAIDLLTFYFSKSWNKSTNLPIIFSTYQMYLKESFSKLKNDVKLSQRFDYTFAAKIVRGAYMVSENNLAQTLSRPKIIHESIEDTHKSYDDAVSFLLDMKKSSRNGIQFMVATHNISSMTKTIKKAEDLSLSIKDDSSVSFGQLLGMCDFMSYDLSRKGYKVYKYVPYGPLQEVIPYLMRRAQENSSILGTSGHDQYFIRQELQNRFFGLSKWKRIFEYQNEDKIKPSNTLRPYLNAVRSTISAAICIQNFASQVVERHNKPEVEVGKEIILNPVTISRNENERVLIEASINSIRVSIRIKQADDTEKLLCHKFTRFLMQRAEHFIILRRKPVEGYDLSFLITNFHTEQMYRHKIVDFVITFMEEVDKEISDMKLTLNARARIFCRYVCIRGVHQLSSLTSSVTLNLVLSLRKLVSLLLSAYIFDNPISVNGWVGCVIASLGTILYSMADIKRKKE</sequence>
<evidence type="ECO:0000256" key="2">
    <source>
        <dbReference type="ARBA" id="ARBA00005869"/>
    </source>
</evidence>
<dbReference type="InterPro" id="IPR008384">
    <property type="entry name" value="ARPC4"/>
</dbReference>
<dbReference type="GO" id="GO:0030041">
    <property type="term" value="P:actin filament polymerization"/>
    <property type="evidence" value="ECO:0007669"/>
    <property type="project" value="InterPro"/>
</dbReference>
<comment type="function">
    <text evidence="11">Converts proline to delta-1-pyrroline-5-carboxylate.</text>
</comment>